<organism evidence="3">
    <name type="scientific">Perkinsus marinus (strain ATCC 50983 / TXsc)</name>
    <dbReference type="NCBI Taxonomy" id="423536"/>
    <lineage>
        <taxon>Eukaryota</taxon>
        <taxon>Sar</taxon>
        <taxon>Alveolata</taxon>
        <taxon>Perkinsozoa</taxon>
        <taxon>Perkinsea</taxon>
        <taxon>Perkinsida</taxon>
        <taxon>Perkinsidae</taxon>
        <taxon>Perkinsus</taxon>
    </lineage>
</organism>
<dbReference type="EMBL" id="GG678581">
    <property type="protein sequence ID" value="EER09117.1"/>
    <property type="molecule type" value="Genomic_DNA"/>
</dbReference>
<gene>
    <name evidence="2" type="ORF">Pmar_PMAR024141</name>
</gene>
<dbReference type="GeneID" id="9065288"/>
<evidence type="ECO:0000313" key="3">
    <source>
        <dbReference type="Proteomes" id="UP000007800"/>
    </source>
</evidence>
<dbReference type="InParanoid" id="C5L2A5"/>
<accession>C5L2A5</accession>
<evidence type="ECO:0000256" key="1">
    <source>
        <dbReference type="SAM" id="MobiDB-lite"/>
    </source>
</evidence>
<dbReference type="Proteomes" id="UP000007800">
    <property type="component" value="Unassembled WGS sequence"/>
</dbReference>
<reference evidence="2 3" key="1">
    <citation type="submission" date="2008-07" db="EMBL/GenBank/DDBJ databases">
        <authorList>
            <person name="El-Sayed N."/>
            <person name="Caler E."/>
            <person name="Inman J."/>
            <person name="Amedeo P."/>
            <person name="Hass B."/>
            <person name="Wortman J."/>
        </authorList>
    </citation>
    <scope>NUCLEOTIDE SEQUENCE [LARGE SCALE GENOMIC DNA]</scope>
    <source>
        <strain evidence="3">ATCC 50983 / TXsc</strain>
    </source>
</reference>
<sequence length="164" mass="18235">MHYTKTQGMIVDKYDPRTNPGVFTLKGEYEPGITQVVVDEHARVEALERELKTDQVRTTVKFHPVNSVKERDMQPLTSSEVNASRLSSTASSTLSRKEGGAAYRMDATESVASTQATGRLAAWRVEVGNSAGEGEGGVTLMAINSFWHYISEFFELFRRTTGQR</sequence>
<dbReference type="RefSeq" id="XP_002777301.1">
    <property type="nucleotide sequence ID" value="XM_002777255.1"/>
</dbReference>
<evidence type="ECO:0000313" key="2">
    <source>
        <dbReference type="EMBL" id="EER09117.1"/>
    </source>
</evidence>
<protein>
    <submittedName>
        <fullName evidence="2">Uncharacterized protein</fullName>
    </submittedName>
</protein>
<feature type="region of interest" description="Disordered" evidence="1">
    <location>
        <begin position="71"/>
        <end position="97"/>
    </location>
</feature>
<keyword evidence="3" id="KW-1185">Reference proteome</keyword>
<feature type="compositionally biased region" description="Low complexity" evidence="1">
    <location>
        <begin position="83"/>
        <end position="94"/>
    </location>
</feature>
<name>C5L2A5_PERM5</name>
<dbReference type="AlphaFoldDB" id="C5L2A5"/>
<proteinExistence type="predicted"/>